<protein>
    <submittedName>
        <fullName evidence="1">Uncharacterized protein</fullName>
    </submittedName>
</protein>
<sequence length="31" mass="3537">GGWFFEEPGDLIAGEAFITVYDSRLKLHCHK</sequence>
<gene>
    <name evidence="1" type="ORF">S01H4_47019</name>
</gene>
<proteinExistence type="predicted"/>
<comment type="caution">
    <text evidence="1">The sequence shown here is derived from an EMBL/GenBank/DDBJ whole genome shotgun (WGS) entry which is preliminary data.</text>
</comment>
<feature type="non-terminal residue" evidence="1">
    <location>
        <position position="1"/>
    </location>
</feature>
<dbReference type="AlphaFoldDB" id="X1BIM1"/>
<dbReference type="EMBL" id="BART01026343">
    <property type="protein sequence ID" value="GAG95759.1"/>
    <property type="molecule type" value="Genomic_DNA"/>
</dbReference>
<organism evidence="1">
    <name type="scientific">marine sediment metagenome</name>
    <dbReference type="NCBI Taxonomy" id="412755"/>
    <lineage>
        <taxon>unclassified sequences</taxon>
        <taxon>metagenomes</taxon>
        <taxon>ecological metagenomes</taxon>
    </lineage>
</organism>
<reference evidence="1" key="1">
    <citation type="journal article" date="2014" name="Front. Microbiol.">
        <title>High frequency of phylogenetically diverse reductive dehalogenase-homologous genes in deep subseafloor sedimentary metagenomes.</title>
        <authorList>
            <person name="Kawai M."/>
            <person name="Futagami T."/>
            <person name="Toyoda A."/>
            <person name="Takaki Y."/>
            <person name="Nishi S."/>
            <person name="Hori S."/>
            <person name="Arai W."/>
            <person name="Tsubouchi T."/>
            <person name="Morono Y."/>
            <person name="Uchiyama I."/>
            <person name="Ito T."/>
            <person name="Fujiyama A."/>
            <person name="Inagaki F."/>
            <person name="Takami H."/>
        </authorList>
    </citation>
    <scope>NUCLEOTIDE SEQUENCE</scope>
    <source>
        <strain evidence="1">Expedition CK06-06</strain>
    </source>
</reference>
<evidence type="ECO:0000313" key="1">
    <source>
        <dbReference type="EMBL" id="GAG95759.1"/>
    </source>
</evidence>
<name>X1BIM1_9ZZZZ</name>
<accession>X1BIM1</accession>